<feature type="non-terminal residue" evidence="1">
    <location>
        <position position="205"/>
    </location>
</feature>
<dbReference type="HOGENOM" id="CLU_106371_0_0_1"/>
<dbReference type="STRING" id="685588.A0A067SL01"/>
<dbReference type="Proteomes" id="UP000027222">
    <property type="component" value="Unassembled WGS sequence"/>
</dbReference>
<dbReference type="EMBL" id="KL142392">
    <property type="protein sequence ID" value="KDR71571.1"/>
    <property type="molecule type" value="Genomic_DNA"/>
</dbReference>
<gene>
    <name evidence="1" type="ORF">GALMADRAFT_18605</name>
</gene>
<dbReference type="OrthoDB" id="3141838at2759"/>
<proteinExistence type="predicted"/>
<evidence type="ECO:0000313" key="2">
    <source>
        <dbReference type="Proteomes" id="UP000027222"/>
    </source>
</evidence>
<evidence type="ECO:0000313" key="1">
    <source>
        <dbReference type="EMBL" id="KDR71571.1"/>
    </source>
</evidence>
<keyword evidence="2" id="KW-1185">Reference proteome</keyword>
<accession>A0A067SL01</accession>
<dbReference type="AlphaFoldDB" id="A0A067SL01"/>
<name>A0A067SL01_GALM3</name>
<protein>
    <submittedName>
        <fullName evidence="1">Uncharacterized protein</fullName>
    </submittedName>
</protein>
<reference evidence="2" key="1">
    <citation type="journal article" date="2014" name="Proc. Natl. Acad. Sci. U.S.A.">
        <title>Extensive sampling of basidiomycete genomes demonstrates inadequacy of the white-rot/brown-rot paradigm for wood decay fungi.</title>
        <authorList>
            <person name="Riley R."/>
            <person name="Salamov A.A."/>
            <person name="Brown D.W."/>
            <person name="Nagy L.G."/>
            <person name="Floudas D."/>
            <person name="Held B.W."/>
            <person name="Levasseur A."/>
            <person name="Lombard V."/>
            <person name="Morin E."/>
            <person name="Otillar R."/>
            <person name="Lindquist E.A."/>
            <person name="Sun H."/>
            <person name="LaButti K.M."/>
            <person name="Schmutz J."/>
            <person name="Jabbour D."/>
            <person name="Luo H."/>
            <person name="Baker S.E."/>
            <person name="Pisabarro A.G."/>
            <person name="Walton J.D."/>
            <person name="Blanchette R.A."/>
            <person name="Henrissat B."/>
            <person name="Martin F."/>
            <person name="Cullen D."/>
            <person name="Hibbett D.S."/>
            <person name="Grigoriev I.V."/>
        </authorList>
    </citation>
    <scope>NUCLEOTIDE SEQUENCE [LARGE SCALE GENOMIC DNA]</scope>
    <source>
        <strain evidence="2">CBS 339.88</strain>
    </source>
</reference>
<feature type="non-terminal residue" evidence="1">
    <location>
        <position position="1"/>
    </location>
</feature>
<organism evidence="1 2">
    <name type="scientific">Galerina marginata (strain CBS 339.88)</name>
    <dbReference type="NCBI Taxonomy" id="685588"/>
    <lineage>
        <taxon>Eukaryota</taxon>
        <taxon>Fungi</taxon>
        <taxon>Dikarya</taxon>
        <taxon>Basidiomycota</taxon>
        <taxon>Agaricomycotina</taxon>
        <taxon>Agaricomycetes</taxon>
        <taxon>Agaricomycetidae</taxon>
        <taxon>Agaricales</taxon>
        <taxon>Agaricineae</taxon>
        <taxon>Strophariaceae</taxon>
        <taxon>Galerina</taxon>
    </lineage>
</organism>
<sequence length="205" mass="22946">PPPPLHNTIELTHERLLAVLEKFSEMLLRPRTLRLTVHGGACMLLHPELYALSQQMPLGHGQAVPTMAAGTHLRDLPRRTATRDVDFIMRGFVADYAGLAQMDAASRLKACIRSTARLHFPGLGADWMNADPDQALPMGADPVTHATFDPLHSSAQSEENRRKFTVFRSKNRRLELVSVPPYWSVALKLVRWGKQDWGDVGVLLR</sequence>